<evidence type="ECO:0000313" key="3">
    <source>
        <dbReference type="Proteomes" id="UP000784294"/>
    </source>
</evidence>
<dbReference type="AlphaFoldDB" id="A0A3S5CKU7"/>
<sequence>MESCRLADELTDKCSNMQKGGKKALASGYRELSYHLHPKGLVLLSHLFSPSLKEMRSQAFPPACPPSSSPGPEVVKTR</sequence>
<dbReference type="Proteomes" id="UP000784294">
    <property type="component" value="Unassembled WGS sequence"/>
</dbReference>
<feature type="region of interest" description="Disordered" evidence="1">
    <location>
        <begin position="57"/>
        <end position="78"/>
    </location>
</feature>
<keyword evidence="3" id="KW-1185">Reference proteome</keyword>
<proteinExistence type="predicted"/>
<name>A0A3S5CKU7_9PLAT</name>
<gene>
    <name evidence="2" type="ORF">PXEA_LOCUS10105</name>
</gene>
<evidence type="ECO:0000313" key="2">
    <source>
        <dbReference type="EMBL" id="VEL16665.1"/>
    </source>
</evidence>
<comment type="caution">
    <text evidence="2">The sequence shown here is derived from an EMBL/GenBank/DDBJ whole genome shotgun (WGS) entry which is preliminary data.</text>
</comment>
<accession>A0A3S5CKU7</accession>
<dbReference type="EMBL" id="CAAALY010029424">
    <property type="protein sequence ID" value="VEL16665.1"/>
    <property type="molecule type" value="Genomic_DNA"/>
</dbReference>
<reference evidence="2" key="1">
    <citation type="submission" date="2018-11" db="EMBL/GenBank/DDBJ databases">
        <authorList>
            <consortium name="Pathogen Informatics"/>
        </authorList>
    </citation>
    <scope>NUCLEOTIDE SEQUENCE</scope>
</reference>
<protein>
    <submittedName>
        <fullName evidence="2">Uncharacterized protein</fullName>
    </submittedName>
</protein>
<evidence type="ECO:0000256" key="1">
    <source>
        <dbReference type="SAM" id="MobiDB-lite"/>
    </source>
</evidence>
<organism evidence="2 3">
    <name type="scientific">Protopolystoma xenopodis</name>
    <dbReference type="NCBI Taxonomy" id="117903"/>
    <lineage>
        <taxon>Eukaryota</taxon>
        <taxon>Metazoa</taxon>
        <taxon>Spiralia</taxon>
        <taxon>Lophotrochozoa</taxon>
        <taxon>Platyhelminthes</taxon>
        <taxon>Monogenea</taxon>
        <taxon>Polyopisthocotylea</taxon>
        <taxon>Polystomatidea</taxon>
        <taxon>Polystomatidae</taxon>
        <taxon>Protopolystoma</taxon>
    </lineage>
</organism>